<dbReference type="GO" id="GO:0051959">
    <property type="term" value="F:dynein light intermediate chain binding"/>
    <property type="evidence" value="ECO:0007669"/>
    <property type="project" value="InterPro"/>
</dbReference>
<organism evidence="18 19">
    <name type="scientific">Ridgeia piscesae</name>
    <name type="common">Tubeworm</name>
    <dbReference type="NCBI Taxonomy" id="27915"/>
    <lineage>
        <taxon>Eukaryota</taxon>
        <taxon>Metazoa</taxon>
        <taxon>Spiralia</taxon>
        <taxon>Lophotrochozoa</taxon>
        <taxon>Annelida</taxon>
        <taxon>Polychaeta</taxon>
        <taxon>Sedentaria</taxon>
        <taxon>Canalipalpata</taxon>
        <taxon>Sabellida</taxon>
        <taxon>Siboglinidae</taxon>
        <taxon>Ridgeia</taxon>
    </lineage>
</organism>
<keyword evidence="9" id="KW-0243">Dynein</keyword>
<dbReference type="GO" id="GO:0005874">
    <property type="term" value="C:microtubule"/>
    <property type="evidence" value="ECO:0007669"/>
    <property type="project" value="UniProtKB-KW"/>
</dbReference>
<comment type="caution">
    <text evidence="18">The sequence shown here is derived from an EMBL/GenBank/DDBJ whole genome shotgun (WGS) entry which is preliminary data.</text>
</comment>
<dbReference type="Pfam" id="PF08393">
    <property type="entry name" value="DHC_N2"/>
    <property type="match status" value="1"/>
</dbReference>
<gene>
    <name evidence="18" type="ORF">NP493_1117g00049</name>
</gene>
<evidence type="ECO:0008006" key="20">
    <source>
        <dbReference type="Google" id="ProtNLM"/>
    </source>
</evidence>
<dbReference type="FunFam" id="1.10.287.2620:FF:000001">
    <property type="entry name" value="Cytoplasmic dynein heavy chain 1"/>
    <property type="match status" value="1"/>
</dbReference>
<evidence type="ECO:0000256" key="1">
    <source>
        <dbReference type="ARBA" id="ARBA00004245"/>
    </source>
</evidence>
<dbReference type="Gene3D" id="1.20.140.100">
    <property type="entry name" value="Dynein heavy chain, N-terminal domain 2"/>
    <property type="match status" value="1"/>
</dbReference>
<evidence type="ECO:0000256" key="13">
    <source>
        <dbReference type="ARBA" id="ARBA00023273"/>
    </source>
</evidence>
<feature type="domain" description="Dynein heavy chain hydrolytic ATP-binding dynein motor region" evidence="17">
    <location>
        <begin position="1529"/>
        <end position="1556"/>
    </location>
</feature>
<dbReference type="InterPro" id="IPR042222">
    <property type="entry name" value="Dynein_2_N"/>
</dbReference>
<accession>A0AAD9KH25</accession>
<feature type="coiled-coil region" evidence="14">
    <location>
        <begin position="755"/>
        <end position="782"/>
    </location>
</feature>
<dbReference type="Gene3D" id="1.10.287.2620">
    <property type="match status" value="1"/>
</dbReference>
<keyword evidence="5" id="KW-0493">Microtubule</keyword>
<keyword evidence="13" id="KW-0966">Cell projection</keyword>
<dbReference type="FunFam" id="3.20.180.20:FF:000003">
    <property type="entry name" value="Dynein heavy chain 12, axonemal"/>
    <property type="match status" value="1"/>
</dbReference>
<dbReference type="FunFam" id="1.20.140.100:FF:000004">
    <property type="entry name" value="Dynein axonemal heavy chain 6"/>
    <property type="match status" value="1"/>
</dbReference>
<name>A0AAD9KH25_RIDPI</name>
<evidence type="ECO:0000256" key="5">
    <source>
        <dbReference type="ARBA" id="ARBA00022701"/>
    </source>
</evidence>
<dbReference type="Pfam" id="PF12774">
    <property type="entry name" value="AAA_6"/>
    <property type="match status" value="1"/>
</dbReference>
<evidence type="ECO:0000256" key="3">
    <source>
        <dbReference type="ARBA" id="ARBA00008887"/>
    </source>
</evidence>
<dbReference type="InterPro" id="IPR035699">
    <property type="entry name" value="AAA_6"/>
</dbReference>
<dbReference type="GO" id="GO:0030286">
    <property type="term" value="C:dynein complex"/>
    <property type="evidence" value="ECO:0007669"/>
    <property type="project" value="UniProtKB-KW"/>
</dbReference>
<feature type="region of interest" description="Disordered" evidence="15">
    <location>
        <begin position="126"/>
        <end position="156"/>
    </location>
</feature>
<evidence type="ECO:0000259" key="16">
    <source>
        <dbReference type="Pfam" id="PF08393"/>
    </source>
</evidence>
<evidence type="ECO:0000256" key="11">
    <source>
        <dbReference type="ARBA" id="ARBA00023175"/>
    </source>
</evidence>
<keyword evidence="6" id="KW-0677">Repeat</keyword>
<evidence type="ECO:0000256" key="12">
    <source>
        <dbReference type="ARBA" id="ARBA00023212"/>
    </source>
</evidence>
<evidence type="ECO:0000259" key="17">
    <source>
        <dbReference type="Pfam" id="PF12774"/>
    </source>
</evidence>
<evidence type="ECO:0000256" key="7">
    <source>
        <dbReference type="ARBA" id="ARBA00022741"/>
    </source>
</evidence>
<feature type="domain" description="Dynein heavy chain linker" evidence="16">
    <location>
        <begin position="999"/>
        <end position="1400"/>
    </location>
</feature>
<dbReference type="FunFam" id="1.20.58.1120:FF:000005">
    <property type="entry name" value="Dynein, axonemal, heavy chain 12"/>
    <property type="match status" value="1"/>
</dbReference>
<reference evidence="18" key="1">
    <citation type="journal article" date="2023" name="Mol. Biol. Evol.">
        <title>Third-Generation Sequencing Reveals the Adaptive Role of the Epigenome in Three Deep-Sea Polychaetes.</title>
        <authorList>
            <person name="Perez M."/>
            <person name="Aroh O."/>
            <person name="Sun Y."/>
            <person name="Lan Y."/>
            <person name="Juniper S.K."/>
            <person name="Young C.R."/>
            <person name="Angers B."/>
            <person name="Qian P.Y."/>
        </authorList>
    </citation>
    <scope>NUCLEOTIDE SEQUENCE</scope>
    <source>
        <strain evidence="18">R07B-5</strain>
    </source>
</reference>
<evidence type="ECO:0000313" key="19">
    <source>
        <dbReference type="Proteomes" id="UP001209878"/>
    </source>
</evidence>
<dbReference type="Proteomes" id="UP001209878">
    <property type="component" value="Unassembled WGS sequence"/>
</dbReference>
<dbReference type="Gene3D" id="1.20.58.1120">
    <property type="match status" value="1"/>
</dbReference>
<dbReference type="GO" id="GO:0045505">
    <property type="term" value="F:dynein intermediate chain binding"/>
    <property type="evidence" value="ECO:0007669"/>
    <property type="project" value="InterPro"/>
</dbReference>
<evidence type="ECO:0000256" key="10">
    <source>
        <dbReference type="ARBA" id="ARBA00023054"/>
    </source>
</evidence>
<dbReference type="InterPro" id="IPR013602">
    <property type="entry name" value="Dynein_heavy_linker"/>
</dbReference>
<keyword evidence="8" id="KW-0067">ATP-binding</keyword>
<evidence type="ECO:0000256" key="9">
    <source>
        <dbReference type="ARBA" id="ARBA00023017"/>
    </source>
</evidence>
<keyword evidence="10 14" id="KW-0175">Coiled coil</keyword>
<dbReference type="EMBL" id="JAODUO010001119">
    <property type="protein sequence ID" value="KAK2170975.1"/>
    <property type="molecule type" value="Genomic_DNA"/>
</dbReference>
<dbReference type="InterPro" id="IPR026983">
    <property type="entry name" value="DHC"/>
</dbReference>
<keyword evidence="12" id="KW-0206">Cytoskeleton</keyword>
<feature type="compositionally biased region" description="Basic and acidic residues" evidence="15">
    <location>
        <begin position="137"/>
        <end position="151"/>
    </location>
</feature>
<comment type="similarity">
    <text evidence="3">Belongs to the dynein heavy chain family.</text>
</comment>
<evidence type="ECO:0000256" key="6">
    <source>
        <dbReference type="ARBA" id="ARBA00022737"/>
    </source>
</evidence>
<evidence type="ECO:0000313" key="18">
    <source>
        <dbReference type="EMBL" id="KAK2170975.1"/>
    </source>
</evidence>
<comment type="subcellular location">
    <subcellularLocation>
        <location evidence="2">Cell projection</location>
    </subcellularLocation>
    <subcellularLocation>
        <location evidence="1">Cytoplasm</location>
        <location evidence="1">Cytoskeleton</location>
    </subcellularLocation>
</comment>
<dbReference type="GO" id="GO:0005524">
    <property type="term" value="F:ATP binding"/>
    <property type="evidence" value="ECO:0007669"/>
    <property type="project" value="UniProtKB-KW"/>
</dbReference>
<dbReference type="InterPro" id="IPR042228">
    <property type="entry name" value="Dynein_linker_3"/>
</dbReference>
<protein>
    <recommendedName>
        <fullName evidence="20">Dynein heavy chain</fullName>
    </recommendedName>
</protein>
<evidence type="ECO:0000256" key="8">
    <source>
        <dbReference type="ARBA" id="ARBA00022840"/>
    </source>
</evidence>
<evidence type="ECO:0000256" key="15">
    <source>
        <dbReference type="SAM" id="MobiDB-lite"/>
    </source>
</evidence>
<evidence type="ECO:0000256" key="4">
    <source>
        <dbReference type="ARBA" id="ARBA00022490"/>
    </source>
</evidence>
<keyword evidence="7" id="KW-0547">Nucleotide-binding</keyword>
<keyword evidence="11" id="KW-0505">Motor protein</keyword>
<evidence type="ECO:0000256" key="14">
    <source>
        <dbReference type="SAM" id="Coils"/>
    </source>
</evidence>
<sequence>MYHIEKVTNKMLQLYMPAGNEYDRHNPLGIDAASDMAATNNRLLNGTPSVVSPSTATSVRGQNYPEIKQTGYYSDVVGPGARGEIGNILIGPTVAQDTLWKVAKEPYTPKASTFNSEAAPIELTAEDLSKLHGPSTEPKDVSVSEDNKSHQDFPPGSYTPKVQLPFWTAPGNCPRKVEIERRKRIYAAMDLNELLVKEGINTDELMPKEVANVRVILNKDPNNPAPFPPFLPLHIFDNEEFDCRNPDEWIALGLDGAFRRPVPGKALILTRPRTSTITRRDQTDPSHVYKWFSVGVLDYRDADKRYLVVKTGIGNRVGDKHNVEAASSHIGRARSNSLMPGGTQFWVPRIRLMFCAEDPEIFAKRVAWAFNTRKHTEALLRYNLYIDCMPMEGVSELDNSSMKRMVEWAKGAPNLAKQKGRLDDFVQLLEKEVNIEFCRSMNRIVFDQLISKEPDTFAFITIPEKVPEKVPERDYPFDEQYDSFAFNSLLTRDEAIQAVGKVRTECNKVSGMSLFHVPTTKHMKLEEFEQAQAQATSQVALFLKDGWITTLRTSIRSSLREVGKGWFNIRETNWEVYQISKMKKIMEMVKFNMQDSLRFLVQDSLINFTQMLIDACHSTFHCKEDMDWGRNVMVSKFQPKRNPLFHIDMIMDNQGVHYSTNLHNYETVLVSLFDRGIQSTQNVPQLEKYIMEDIFFSGTPLLESVGEHEPPVDELRKTIVSSINKAFIPLKAYAKQYIKYLELQNLNIVDYVATYQSENHTAAEVKQEVENHLQEKEVLENTLPSHIIIGPFYVNTDGVRTNLAKKRKALSNAVLELLALQLRKQADDACEIFKSISRKLLDRPNCVEELAEMREWMKTIPDVLAEHTELIDKAMSDYELIEEFYYNLSADDFQAKWTAVGWPYKIEQQMEQTEAQLEEDEERFRKLQLQDQANFNDRLDTLFMVVAGMAAHNDISKSHEIANEVRRIHKQLKEAQTWSTTYNNRERLFSMPVTNYEKLSKLIKDFEPFKNLWITVSDWLKWYDSWMHDPLTSIDAETVEKNVSDAYKTMHKSVKIFQDIPSVADVAKEIKGYIEDFKPNIPLIQGLRNPGMRHRHWEQLSGELGFQVMPKANLTFNKCLDMKLGDHIGVISKIAEVAGKEYAIEQALDKMENEWNPVNFEILAYKETGTYILKASEDVSQLLDDHIVMTQSMSFSPFKKPFEERISTWESKLRTTQDVLDEWLLCQRQWLYLEPIFSSDDINRQLPVESKRYQTMERLWRKIMKDAKENPQVITLCPDNRLLDNLRECNKLLEQVQKGLSDYLETKRNSFPRFYFLSDDELLEILSQTKDPTAVQPHLRKCFENIARITFEEDLKITKMESGEGEVVPFKKDLYPRGNVEDWLLEVEEVMKESLRLILLEAIADYSKKKRTEWVLVWPGQVVIAVCQLFWTKEVTQALEDDELPSRFKILLQQLDDLRELVRGSLSKIARQVLSALIVIEVHARDVVNKMLDEEVKNANDFEWISQLRYYWLEDDNLYIRAVNAQFLYGYEYLGNTGRLVITPLTDRCYLTLTWGATSQVWRGAGRASWYWQDGDN</sequence>
<proteinExistence type="inferred from homology"/>
<dbReference type="PANTHER" id="PTHR22878:SF73">
    <property type="entry name" value="DYNEIN AXONEMAL HEAVY CHAIN 1"/>
    <property type="match status" value="1"/>
</dbReference>
<keyword evidence="4" id="KW-0963">Cytoplasm</keyword>
<evidence type="ECO:0000256" key="2">
    <source>
        <dbReference type="ARBA" id="ARBA00004316"/>
    </source>
</evidence>
<dbReference type="GO" id="GO:0007018">
    <property type="term" value="P:microtubule-based movement"/>
    <property type="evidence" value="ECO:0007669"/>
    <property type="project" value="InterPro"/>
</dbReference>
<keyword evidence="19" id="KW-1185">Reference proteome</keyword>
<dbReference type="PANTHER" id="PTHR22878">
    <property type="entry name" value="DYNEIN HEAVY CHAIN 6, AXONEMAL-LIKE-RELATED"/>
    <property type="match status" value="1"/>
</dbReference>
<dbReference type="GO" id="GO:0042995">
    <property type="term" value="C:cell projection"/>
    <property type="evidence" value="ECO:0007669"/>
    <property type="project" value="UniProtKB-SubCell"/>
</dbReference>
<dbReference type="Gene3D" id="3.20.180.20">
    <property type="entry name" value="Dynein heavy chain, N-terminal domain 2"/>
    <property type="match status" value="1"/>
</dbReference>